<dbReference type="GO" id="GO:0005739">
    <property type="term" value="C:mitochondrion"/>
    <property type="evidence" value="ECO:0007669"/>
    <property type="project" value="TreeGrafter"/>
</dbReference>
<dbReference type="InterPro" id="IPR012302">
    <property type="entry name" value="Malic_NAD-bd"/>
</dbReference>
<dbReference type="SMART" id="SM00919">
    <property type="entry name" value="Malic_M"/>
    <property type="match status" value="1"/>
</dbReference>
<gene>
    <name evidence="5" type="ORF">Vbra_8579</name>
</gene>
<reference evidence="5 6" key="1">
    <citation type="submission" date="2014-11" db="EMBL/GenBank/DDBJ databases">
        <authorList>
            <person name="Zhu J."/>
            <person name="Qi W."/>
            <person name="Song R."/>
        </authorList>
    </citation>
    <scope>NUCLEOTIDE SEQUENCE [LARGE SCALE GENOMIC DNA]</scope>
</reference>
<dbReference type="GO" id="GO:0004471">
    <property type="term" value="F:malate dehydrogenase (decarboxylating) (NAD+) activity"/>
    <property type="evidence" value="ECO:0007669"/>
    <property type="project" value="TreeGrafter"/>
</dbReference>
<evidence type="ECO:0000256" key="2">
    <source>
        <dbReference type="ARBA" id="ARBA00023002"/>
    </source>
</evidence>
<sequence>MSADLYTERAVFGISSFDEGDDLLEFQKPFARHDIKEPVKDLLEAVKMVLPTALIGLSGQGGAFTDDVIEKMQEHTERPIIFPLSNPTKNSECTAEQAFSITDGRCIFASGSPFPPVTVGDKVYQPSQGNNMYLFPGLGYGAWLCRAKEVSDLMISNAASALADLVTEEDLAKGQLFPTLSNIRETSAKVATRVIETAIEEGLARIKPQADIMDTVKQNMYSPFYLEWKPQPRHRFGSHMVKELHELVDPPTPMGGEQGDLLPTHHE</sequence>
<dbReference type="InterPro" id="IPR036291">
    <property type="entry name" value="NAD(P)-bd_dom_sf"/>
</dbReference>
<dbReference type="InParanoid" id="A0A0G4EYW8"/>
<organism evidence="5 6">
    <name type="scientific">Vitrella brassicaformis (strain CCMP3155)</name>
    <dbReference type="NCBI Taxonomy" id="1169540"/>
    <lineage>
        <taxon>Eukaryota</taxon>
        <taxon>Sar</taxon>
        <taxon>Alveolata</taxon>
        <taxon>Colpodellida</taxon>
        <taxon>Vitrellaceae</taxon>
        <taxon>Vitrella</taxon>
    </lineage>
</organism>
<dbReference type="PhylomeDB" id="A0A0G4EYW8"/>
<dbReference type="PANTHER" id="PTHR23406">
    <property type="entry name" value="MALIC ENZYME-RELATED"/>
    <property type="match status" value="1"/>
</dbReference>
<feature type="region of interest" description="Disordered" evidence="3">
    <location>
        <begin position="247"/>
        <end position="267"/>
    </location>
</feature>
<keyword evidence="6" id="KW-1185">Reference proteome</keyword>
<feature type="domain" description="Malic enzyme NAD-binding" evidence="4">
    <location>
        <begin position="1"/>
        <end position="199"/>
    </location>
</feature>
<dbReference type="OrthoDB" id="8300364at2759"/>
<comment type="cofactor">
    <cofactor evidence="1">
        <name>Mg(2+)</name>
        <dbReference type="ChEBI" id="CHEBI:18420"/>
    </cofactor>
</comment>
<dbReference type="OMA" id="KNTECTP"/>
<keyword evidence="2" id="KW-0560">Oxidoreductase</keyword>
<dbReference type="GO" id="GO:0051287">
    <property type="term" value="F:NAD binding"/>
    <property type="evidence" value="ECO:0007669"/>
    <property type="project" value="InterPro"/>
</dbReference>
<dbReference type="Proteomes" id="UP000041254">
    <property type="component" value="Unassembled WGS sequence"/>
</dbReference>
<proteinExistence type="predicted"/>
<dbReference type="SUPFAM" id="SSF51735">
    <property type="entry name" value="NAD(P)-binding Rossmann-fold domains"/>
    <property type="match status" value="1"/>
</dbReference>
<evidence type="ECO:0000259" key="4">
    <source>
        <dbReference type="SMART" id="SM00919"/>
    </source>
</evidence>
<dbReference type="GO" id="GO:0006108">
    <property type="term" value="P:malate metabolic process"/>
    <property type="evidence" value="ECO:0007669"/>
    <property type="project" value="TreeGrafter"/>
</dbReference>
<dbReference type="Gene3D" id="3.40.50.720">
    <property type="entry name" value="NAD(P)-binding Rossmann-like Domain"/>
    <property type="match status" value="1"/>
</dbReference>
<dbReference type="Pfam" id="PF03949">
    <property type="entry name" value="Malic_M"/>
    <property type="match status" value="1"/>
</dbReference>
<evidence type="ECO:0000313" key="6">
    <source>
        <dbReference type="Proteomes" id="UP000041254"/>
    </source>
</evidence>
<dbReference type="EMBL" id="CDMY01000347">
    <property type="protein sequence ID" value="CEM04146.1"/>
    <property type="molecule type" value="Genomic_DNA"/>
</dbReference>
<protein>
    <recommendedName>
        <fullName evidence="4">Malic enzyme NAD-binding domain-containing protein</fullName>
    </recommendedName>
</protein>
<dbReference type="PANTHER" id="PTHR23406:SF32">
    <property type="entry name" value="NADP-DEPENDENT MALIC ENZYME"/>
    <property type="match status" value="1"/>
</dbReference>
<dbReference type="STRING" id="1169540.A0A0G4EYW8"/>
<name>A0A0G4EYW8_VITBC</name>
<dbReference type="VEuPathDB" id="CryptoDB:Vbra_8579"/>
<evidence type="ECO:0000256" key="1">
    <source>
        <dbReference type="ARBA" id="ARBA00001946"/>
    </source>
</evidence>
<evidence type="ECO:0000313" key="5">
    <source>
        <dbReference type="EMBL" id="CEM04146.1"/>
    </source>
</evidence>
<dbReference type="AlphaFoldDB" id="A0A0G4EYW8"/>
<evidence type="ECO:0000256" key="3">
    <source>
        <dbReference type="SAM" id="MobiDB-lite"/>
    </source>
</evidence>
<accession>A0A0G4EYW8</accession>